<dbReference type="PROSITE" id="PS50966">
    <property type="entry name" value="ZF_SWIM"/>
    <property type="match status" value="1"/>
</dbReference>
<gene>
    <name evidence="8" type="ORF">Tco_0860083</name>
</gene>
<feature type="compositionally biased region" description="Low complexity" evidence="5">
    <location>
        <begin position="637"/>
        <end position="653"/>
    </location>
</feature>
<dbReference type="InterPro" id="IPR007527">
    <property type="entry name" value="Znf_SWIM"/>
</dbReference>
<evidence type="ECO:0000256" key="1">
    <source>
        <dbReference type="ARBA" id="ARBA00022723"/>
    </source>
</evidence>
<dbReference type="Gene3D" id="4.10.60.10">
    <property type="entry name" value="Zinc finger, CCHC-type"/>
    <property type="match status" value="1"/>
</dbReference>
<dbReference type="InterPro" id="IPR001878">
    <property type="entry name" value="Znf_CCHC"/>
</dbReference>
<dbReference type="PROSITE" id="PS50158">
    <property type="entry name" value="ZF_CCHC"/>
    <property type="match status" value="1"/>
</dbReference>
<evidence type="ECO:0000259" key="7">
    <source>
        <dbReference type="PROSITE" id="PS50966"/>
    </source>
</evidence>
<dbReference type="PANTHER" id="PTHR31973:SF190">
    <property type="entry name" value="MULE TRANSPOSASE DOMAIN-CONTAINING PROTEIN"/>
    <property type="match status" value="1"/>
</dbReference>
<dbReference type="Proteomes" id="UP001151760">
    <property type="component" value="Unassembled WGS sequence"/>
</dbReference>
<organism evidence="8 9">
    <name type="scientific">Tanacetum coccineum</name>
    <dbReference type="NCBI Taxonomy" id="301880"/>
    <lineage>
        <taxon>Eukaryota</taxon>
        <taxon>Viridiplantae</taxon>
        <taxon>Streptophyta</taxon>
        <taxon>Embryophyta</taxon>
        <taxon>Tracheophyta</taxon>
        <taxon>Spermatophyta</taxon>
        <taxon>Magnoliopsida</taxon>
        <taxon>eudicotyledons</taxon>
        <taxon>Gunneridae</taxon>
        <taxon>Pentapetalae</taxon>
        <taxon>asterids</taxon>
        <taxon>campanulids</taxon>
        <taxon>Asterales</taxon>
        <taxon>Asteraceae</taxon>
        <taxon>Asteroideae</taxon>
        <taxon>Anthemideae</taxon>
        <taxon>Anthemidinae</taxon>
        <taxon>Tanacetum</taxon>
    </lineage>
</organism>
<dbReference type="Pfam" id="PF00098">
    <property type="entry name" value="zf-CCHC"/>
    <property type="match status" value="1"/>
</dbReference>
<comment type="caution">
    <text evidence="8">The sequence shown here is derived from an EMBL/GenBank/DDBJ whole genome shotgun (WGS) entry which is preliminary data.</text>
</comment>
<dbReference type="InterPro" id="IPR018289">
    <property type="entry name" value="MULE_transposase_dom"/>
</dbReference>
<dbReference type="InterPro" id="IPR006564">
    <property type="entry name" value="Znf_PMZ"/>
</dbReference>
<evidence type="ECO:0000313" key="9">
    <source>
        <dbReference type="Proteomes" id="UP001151760"/>
    </source>
</evidence>
<evidence type="ECO:0000259" key="6">
    <source>
        <dbReference type="PROSITE" id="PS50158"/>
    </source>
</evidence>
<keyword evidence="3" id="KW-0862">Zinc</keyword>
<accession>A0ABQ5BDW0</accession>
<dbReference type="SUPFAM" id="SSF57756">
    <property type="entry name" value="Retrovirus zinc finger-like domains"/>
    <property type="match status" value="1"/>
</dbReference>
<dbReference type="Pfam" id="PF10551">
    <property type="entry name" value="MULE"/>
    <property type="match status" value="1"/>
</dbReference>
<dbReference type="SMART" id="SM00575">
    <property type="entry name" value="ZnF_PMZ"/>
    <property type="match status" value="1"/>
</dbReference>
<dbReference type="InterPro" id="IPR036875">
    <property type="entry name" value="Znf_CCHC_sf"/>
</dbReference>
<dbReference type="Pfam" id="PF04434">
    <property type="entry name" value="SWIM"/>
    <property type="match status" value="1"/>
</dbReference>
<feature type="region of interest" description="Disordered" evidence="5">
    <location>
        <begin position="1247"/>
        <end position="1348"/>
    </location>
</feature>
<evidence type="ECO:0000313" key="8">
    <source>
        <dbReference type="EMBL" id="GJT13041.1"/>
    </source>
</evidence>
<reference evidence="8" key="2">
    <citation type="submission" date="2022-01" db="EMBL/GenBank/DDBJ databases">
        <authorList>
            <person name="Yamashiro T."/>
            <person name="Shiraishi A."/>
            <person name="Satake H."/>
            <person name="Nakayama K."/>
        </authorList>
    </citation>
    <scope>NUCLEOTIDE SEQUENCE</scope>
</reference>
<keyword evidence="9" id="KW-1185">Reference proteome</keyword>
<evidence type="ECO:0000256" key="2">
    <source>
        <dbReference type="ARBA" id="ARBA00022771"/>
    </source>
</evidence>
<dbReference type="PANTHER" id="PTHR31973">
    <property type="entry name" value="POLYPROTEIN, PUTATIVE-RELATED"/>
    <property type="match status" value="1"/>
</dbReference>
<sequence length="1348" mass="151415">MLAYGLPISPPMLVKRNLILEFMLKSEKTLLEMAVTQAEIISVKDKVGLFKQRKEDLFDEYETLCVLGYESIHVLLCCVSIRLVNECRLLSSTIPTHQMNTKFVNNLPAYWGKYVTNVKQNMDISTTPYVQIYTHLKAYEPHAKKTLKKQEQSTSIVDPLAYIANLFKWFPKSSFHPPQTQLRTSSQSRVLHAYGALDGHIVTEPVQRKAPGNVGNTGARGKKVICYNCRGEGHVARQCKEPKRKMDSQYFKDKALLMEAKGERRYVDEIGPNAAVAFMANFVIQLGANNNTFNEVPTVARMALSRKCPSLLRIPKLKAHVTGTTISGLQPLRTPKVLAPGMYNLRFLLYIPTPKRAKLGQTNPGKSKKASHPLKTENTNTEVLHTLHMDLCGGTNEIKKVSTEEDKKPNLQYFRVFGSLCYPTNDYDDVGKLKAKADIGLTSGSNSSGSQPQQNDFCAKQFRLELMLYSQDAKRSATSCSDSFRFVSITPVYDSCCPATPEICQNGFSFHNRFISGEFPSVFCLKINHGGTFTPPPMTRYKGGKVNWVDDIDSDTFSIVEVTSMLQELGSILFKKQHVLTQEPLATIIDVTQPDSSSGNEAEVDVSEDEWLRESLKKLPIKSKKGQQSSRKEVGQSSRNGSGSENGSGSDSGSDSEDSDYFVDEENLIEDVDVDMAEFKRHTDPGFATSKLVKDKVTRVSVEQRRQLSLKKNDKLRVRVVCKGQVPDFANNDMGSVIPFTGDQNGPISKVKPKSISKKEKVAKPRESYACPWAMQVSKLPNEDTWEVRTLKDTHTCLQSRIVSKCTATFLSKDVEETIKPNDKITLNTLKDQLQKKFEVGVSKQKVFRAKKMAYERVVGSYSQQYAQLRDYCMELKEKNPNTTVKIEVEPPEDPDSEERKFKRIYICLGPLKDGFKAGGRDFLGLDGCFLSGPYPGQILTAVGVDPNNGIYPLAYAVVESESKDSWKWFLDCLGDDLELFRNSNFTFISDRQKGVIPAIAENFPNAEHRFCLKHIYDNMKLSWRGKFYKEMLWKCATASTIQKFDKRMEEMKNHNLEAYEWLRKIPPQHWARSHFTGRAKSNILLNNLCEVLNRQLLDGRDKPIITCLEYIREYLMKRIVNVQKVQDKCDGPLTPSTAKIFKLIVRAAAKLKVEWNGSDLYQVTCPWGDQFVVNLSERVCSCRKWELSGIPCTHAVASIWDQANNGIDTGIPESYCLPVHWLTTWKEMYKFKINPVNGPQGWKKSDVPTTIIPPKPHPQIGRPPKKRKKSAAELADEMMKSKKLTKTGKSVTCKSCKQVGHNSRGCKSKKGGGSQQAGVAGHGDAAHGSQQAGVHGSQTTQSTPQAS</sequence>
<feature type="compositionally biased region" description="Low complexity" evidence="5">
    <location>
        <begin position="1317"/>
        <end position="1329"/>
    </location>
</feature>
<dbReference type="SMART" id="SM00343">
    <property type="entry name" value="ZnF_C2HC"/>
    <property type="match status" value="2"/>
</dbReference>
<proteinExistence type="predicted"/>
<evidence type="ECO:0000256" key="3">
    <source>
        <dbReference type="ARBA" id="ARBA00022833"/>
    </source>
</evidence>
<dbReference type="EMBL" id="BQNB010013197">
    <property type="protein sequence ID" value="GJT13041.1"/>
    <property type="molecule type" value="Genomic_DNA"/>
</dbReference>
<evidence type="ECO:0000256" key="5">
    <source>
        <dbReference type="SAM" id="MobiDB-lite"/>
    </source>
</evidence>
<keyword evidence="2 4" id="KW-0863">Zinc-finger</keyword>
<feature type="domain" description="CCHC-type" evidence="6">
    <location>
        <begin position="226"/>
        <end position="241"/>
    </location>
</feature>
<protein>
    <submittedName>
        <fullName evidence="8">Mutator type transposase</fullName>
    </submittedName>
</protein>
<reference evidence="8" key="1">
    <citation type="journal article" date="2022" name="Int. J. Mol. Sci.">
        <title>Draft Genome of Tanacetum Coccineum: Genomic Comparison of Closely Related Tanacetum-Family Plants.</title>
        <authorList>
            <person name="Yamashiro T."/>
            <person name="Shiraishi A."/>
            <person name="Nakayama K."/>
            <person name="Satake H."/>
        </authorList>
    </citation>
    <scope>NUCLEOTIDE SEQUENCE</scope>
</reference>
<keyword evidence="1" id="KW-0479">Metal-binding</keyword>
<feature type="compositionally biased region" description="Polar residues" evidence="5">
    <location>
        <begin position="1330"/>
        <end position="1348"/>
    </location>
</feature>
<name>A0ABQ5BDW0_9ASTR</name>
<evidence type="ECO:0000256" key="4">
    <source>
        <dbReference type="PROSITE-ProRule" id="PRU00047"/>
    </source>
</evidence>
<feature type="domain" description="SWIM-type" evidence="7">
    <location>
        <begin position="1172"/>
        <end position="1204"/>
    </location>
</feature>
<feature type="region of interest" description="Disordered" evidence="5">
    <location>
        <begin position="621"/>
        <end position="659"/>
    </location>
</feature>